<proteinExistence type="inferred from homology"/>
<dbReference type="SUPFAM" id="SSF51182">
    <property type="entry name" value="RmlC-like cupins"/>
    <property type="match status" value="1"/>
</dbReference>
<feature type="binding site" evidence="10">
    <location>
        <position position="140"/>
    </location>
    <ligand>
        <name>Zn(2+)</name>
        <dbReference type="ChEBI" id="CHEBI:29105"/>
    </ligand>
</feature>
<dbReference type="InterPro" id="IPR046458">
    <property type="entry name" value="PMI_typeI_hel"/>
</dbReference>
<comment type="similarity">
    <text evidence="2">Belongs to the mannose-6-phosphate isomerase type 1 family.</text>
</comment>
<keyword evidence="15" id="KW-1185">Reference proteome</keyword>
<evidence type="ECO:0000256" key="1">
    <source>
        <dbReference type="ARBA" id="ARBA00000757"/>
    </source>
</evidence>
<dbReference type="GO" id="GO:0009298">
    <property type="term" value="P:GDP-mannose biosynthetic process"/>
    <property type="evidence" value="ECO:0007669"/>
    <property type="project" value="InterPro"/>
</dbReference>
<feature type="active site" evidence="9">
    <location>
        <position position="283"/>
    </location>
</feature>
<feature type="binding site" evidence="10">
    <location>
        <position position="103"/>
    </location>
    <ligand>
        <name>Zn(2+)</name>
        <dbReference type="ChEBI" id="CHEBI:29105"/>
    </ligand>
</feature>
<evidence type="ECO:0000256" key="10">
    <source>
        <dbReference type="PIRSR" id="PIRSR001480-2"/>
    </source>
</evidence>
<dbReference type="Pfam" id="PF20512">
    <property type="entry name" value="PMI_typeI_hel"/>
    <property type="match status" value="1"/>
</dbReference>
<reference evidence="14 15" key="1">
    <citation type="submission" date="2020-08" db="EMBL/GenBank/DDBJ databases">
        <title>Genomic Encyclopedia of Type Strains, Phase IV (KMG-IV): sequencing the most valuable type-strain genomes for metagenomic binning, comparative biology and taxonomic classification.</title>
        <authorList>
            <person name="Goeker M."/>
        </authorList>
    </citation>
    <scope>NUCLEOTIDE SEQUENCE [LARGE SCALE GENOMIC DNA]</scope>
    <source>
        <strain evidence="14 15">DSM 22975</strain>
    </source>
</reference>
<comment type="catalytic activity">
    <reaction evidence="1">
        <text>D-mannose 6-phosphate = D-fructose 6-phosphate</text>
        <dbReference type="Rhea" id="RHEA:12356"/>
        <dbReference type="ChEBI" id="CHEBI:58735"/>
        <dbReference type="ChEBI" id="CHEBI:61527"/>
        <dbReference type="EC" id="5.3.1.8"/>
    </reaction>
</comment>
<evidence type="ECO:0000259" key="13">
    <source>
        <dbReference type="Pfam" id="PF21621"/>
    </source>
</evidence>
<dbReference type="InterPro" id="IPR046457">
    <property type="entry name" value="PMI_typeI_cat"/>
</dbReference>
<evidence type="ECO:0000259" key="12">
    <source>
        <dbReference type="Pfam" id="PF20512"/>
    </source>
</evidence>
<dbReference type="InterPro" id="IPR014710">
    <property type="entry name" value="RmlC-like_jellyroll"/>
</dbReference>
<feature type="binding site" evidence="10">
    <location>
        <position position="105"/>
    </location>
    <ligand>
        <name>Zn(2+)</name>
        <dbReference type="ChEBI" id="CHEBI:29105"/>
    </ligand>
</feature>
<evidence type="ECO:0000256" key="7">
    <source>
        <dbReference type="ARBA" id="ARBA00029741"/>
    </source>
</evidence>
<dbReference type="InterPro" id="IPR001250">
    <property type="entry name" value="Man6P_Isoase-1"/>
</dbReference>
<comment type="caution">
    <text evidence="14">The sequence shown here is derived from an EMBL/GenBank/DDBJ whole genome shotgun (WGS) entry which is preliminary data.</text>
</comment>
<dbReference type="EMBL" id="JACHGR010000003">
    <property type="protein sequence ID" value="MBB6055052.1"/>
    <property type="molecule type" value="Genomic_DNA"/>
</dbReference>
<evidence type="ECO:0000256" key="5">
    <source>
        <dbReference type="ARBA" id="ARBA00022833"/>
    </source>
</evidence>
<name>A0A841GKM2_9GAMM</name>
<dbReference type="InterPro" id="IPR011051">
    <property type="entry name" value="RmlC_Cupin_sf"/>
</dbReference>
<dbReference type="GO" id="GO:0005975">
    <property type="term" value="P:carbohydrate metabolic process"/>
    <property type="evidence" value="ECO:0007669"/>
    <property type="project" value="InterPro"/>
</dbReference>
<evidence type="ECO:0000313" key="14">
    <source>
        <dbReference type="EMBL" id="MBB6055052.1"/>
    </source>
</evidence>
<evidence type="ECO:0000256" key="8">
    <source>
        <dbReference type="ARBA" id="ARBA00030762"/>
    </source>
</evidence>
<evidence type="ECO:0000256" key="3">
    <source>
        <dbReference type="ARBA" id="ARBA00011956"/>
    </source>
</evidence>
<keyword evidence="5 10" id="KW-0862">Zinc</keyword>
<feature type="domain" description="Phosphomannose isomerase type I helical insertion" evidence="12">
    <location>
        <begin position="178"/>
        <end position="245"/>
    </location>
</feature>
<dbReference type="Proteomes" id="UP000585721">
    <property type="component" value="Unassembled WGS sequence"/>
</dbReference>
<dbReference type="InterPro" id="IPR016305">
    <property type="entry name" value="Mannose-6-P_Isomerase"/>
</dbReference>
<evidence type="ECO:0000313" key="15">
    <source>
        <dbReference type="Proteomes" id="UP000585721"/>
    </source>
</evidence>
<dbReference type="GO" id="GO:0005829">
    <property type="term" value="C:cytosol"/>
    <property type="evidence" value="ECO:0007669"/>
    <property type="project" value="TreeGrafter"/>
</dbReference>
<evidence type="ECO:0000259" key="11">
    <source>
        <dbReference type="Pfam" id="PF20511"/>
    </source>
</evidence>
<sequence>MSFSSTRIYRMQNPVQNYAWGSKDALHDMYGVANPEGKPQAEIWMGAHPNGCSSLIDENGEIQRLDAFIAQDTAAVLGDAYTNFGELPYLFKVLAAAEPLSIQVHPDKASSEAGFAAENAAGIPLNAAHRNFKDPNHKPELVFALTPYRAMNGFREFGEIVALIQSLTLPALQTEIDAFCQHPDGETLQALFGASLSLQGEARRQTVTTLLDTAQKRQQEDAFAEILRLAAFYPEDMGLFAPLLLNLITLQPGDAMFLYARTPHAYLQGVGLEAMASSDNVLRAGLTPKHMDIDALLANVDFVAKPATELSMHPMVLGPVSDYPIPVTDFSFTVVNLAPEPLESETSTALILFCITGNAVISSGEQVLTLQAGESCFVPAAVGHFAVSGDGQLVQIGSR</sequence>
<dbReference type="RefSeq" id="WP_223157773.1">
    <property type="nucleotide sequence ID" value="NZ_JACHGR010000003.1"/>
</dbReference>
<dbReference type="PANTHER" id="PTHR10309">
    <property type="entry name" value="MANNOSE-6-PHOSPHATE ISOMERASE"/>
    <property type="match status" value="1"/>
</dbReference>
<keyword evidence="6 14" id="KW-0413">Isomerase</keyword>
<dbReference type="PANTHER" id="PTHR10309:SF0">
    <property type="entry name" value="MANNOSE-6-PHOSPHATE ISOMERASE"/>
    <property type="match status" value="1"/>
</dbReference>
<dbReference type="NCBIfam" id="TIGR00218">
    <property type="entry name" value="manA"/>
    <property type="match status" value="1"/>
</dbReference>
<dbReference type="PROSITE" id="PS00966">
    <property type="entry name" value="PMI_I_2"/>
    <property type="match status" value="1"/>
</dbReference>
<keyword evidence="4 10" id="KW-0479">Metal-binding</keyword>
<feature type="domain" description="Mannose-6-phosphate isomerase cupin" evidence="13">
    <location>
        <begin position="322"/>
        <end position="395"/>
    </location>
</feature>
<dbReference type="GO" id="GO:0008270">
    <property type="term" value="F:zinc ion binding"/>
    <property type="evidence" value="ECO:0007669"/>
    <property type="project" value="InterPro"/>
</dbReference>
<dbReference type="InterPro" id="IPR018050">
    <property type="entry name" value="Pmannose_isomerase-type1_CS"/>
</dbReference>
<accession>A0A841GKM2</accession>
<evidence type="ECO:0000256" key="9">
    <source>
        <dbReference type="PIRSR" id="PIRSR001480-1"/>
    </source>
</evidence>
<dbReference type="Pfam" id="PF20511">
    <property type="entry name" value="PMI_typeI_cat"/>
    <property type="match status" value="1"/>
</dbReference>
<organism evidence="14 15">
    <name type="scientific">Tolumonas osonensis</name>
    <dbReference type="NCBI Taxonomy" id="675874"/>
    <lineage>
        <taxon>Bacteria</taxon>
        <taxon>Pseudomonadati</taxon>
        <taxon>Pseudomonadota</taxon>
        <taxon>Gammaproteobacteria</taxon>
        <taxon>Aeromonadales</taxon>
        <taxon>Aeromonadaceae</taxon>
        <taxon>Tolumonas</taxon>
    </lineage>
</organism>
<evidence type="ECO:0000256" key="4">
    <source>
        <dbReference type="ARBA" id="ARBA00022723"/>
    </source>
</evidence>
<evidence type="ECO:0000256" key="6">
    <source>
        <dbReference type="ARBA" id="ARBA00023235"/>
    </source>
</evidence>
<protein>
    <recommendedName>
        <fullName evidence="3">mannose-6-phosphate isomerase</fullName>
        <ecNumber evidence="3">5.3.1.8</ecNumber>
    </recommendedName>
    <alternativeName>
        <fullName evidence="7">Phosphohexomutase</fullName>
    </alternativeName>
    <alternativeName>
        <fullName evidence="8">Phosphomannose isomerase</fullName>
    </alternativeName>
</protein>
<dbReference type="GO" id="GO:0004476">
    <property type="term" value="F:mannose-6-phosphate isomerase activity"/>
    <property type="evidence" value="ECO:0007669"/>
    <property type="project" value="UniProtKB-EC"/>
</dbReference>
<dbReference type="CDD" id="cd07011">
    <property type="entry name" value="cupin_PMI_type_I_N"/>
    <property type="match status" value="1"/>
</dbReference>
<dbReference type="PIRSF" id="PIRSF001480">
    <property type="entry name" value="Mannose-6-phosphate_isomerase"/>
    <property type="match status" value="1"/>
</dbReference>
<dbReference type="Gene3D" id="2.60.120.10">
    <property type="entry name" value="Jelly Rolls"/>
    <property type="match status" value="2"/>
</dbReference>
<dbReference type="InterPro" id="IPR049071">
    <property type="entry name" value="MPI_cupin_dom"/>
</dbReference>
<feature type="domain" description="Phosphomannose isomerase type I catalytic" evidence="11">
    <location>
        <begin position="8"/>
        <end position="156"/>
    </location>
</feature>
<gene>
    <name evidence="14" type="ORF">HNR75_000934</name>
</gene>
<dbReference type="EC" id="5.3.1.8" evidence="3"/>
<dbReference type="Gene3D" id="1.10.441.10">
    <property type="entry name" value="Phosphomannose Isomerase, domain 2"/>
    <property type="match status" value="1"/>
</dbReference>
<feature type="binding site" evidence="10">
    <location>
        <position position="264"/>
    </location>
    <ligand>
        <name>Zn(2+)</name>
        <dbReference type="ChEBI" id="CHEBI:29105"/>
    </ligand>
</feature>
<dbReference type="PRINTS" id="PR00714">
    <property type="entry name" value="MAN6PISMRASE"/>
</dbReference>
<evidence type="ECO:0000256" key="2">
    <source>
        <dbReference type="ARBA" id="ARBA00010772"/>
    </source>
</evidence>
<comment type="cofactor">
    <cofactor evidence="10">
        <name>Zn(2+)</name>
        <dbReference type="ChEBI" id="CHEBI:29105"/>
    </cofactor>
    <text evidence="10">Binds 1 zinc ion per subunit.</text>
</comment>
<dbReference type="Pfam" id="PF21621">
    <property type="entry name" value="MPI_cupin_dom"/>
    <property type="match status" value="1"/>
</dbReference>
<dbReference type="AlphaFoldDB" id="A0A841GKM2"/>